<evidence type="ECO:0000256" key="5">
    <source>
        <dbReference type="ARBA" id="ARBA00022741"/>
    </source>
</evidence>
<evidence type="ECO:0000256" key="9">
    <source>
        <dbReference type="ARBA" id="ARBA00023136"/>
    </source>
</evidence>
<accession>A0A2V2YGZ8</accession>
<feature type="transmembrane region" description="Helical" evidence="10">
    <location>
        <begin position="182"/>
        <end position="199"/>
    </location>
</feature>
<proteinExistence type="predicted"/>
<dbReference type="InterPro" id="IPR003439">
    <property type="entry name" value="ABC_transporter-like_ATP-bd"/>
</dbReference>
<evidence type="ECO:0000256" key="3">
    <source>
        <dbReference type="ARBA" id="ARBA00022475"/>
    </source>
</evidence>
<reference evidence="13 14" key="1">
    <citation type="submission" date="2018-05" db="EMBL/GenBank/DDBJ databases">
        <title>Genomic Encyclopedia of Type Strains, Phase III (KMG-III): the genomes of soil and plant-associated and newly described type strains.</title>
        <authorList>
            <person name="Whitman W."/>
        </authorList>
    </citation>
    <scope>NUCLEOTIDE SEQUENCE [LARGE SCALE GENOMIC DNA]</scope>
    <source>
        <strain evidence="13 14">CECT 5696</strain>
    </source>
</reference>
<keyword evidence="2" id="KW-0813">Transport</keyword>
<sequence length="617" mass="68963">MELAQIYLFIRKLHHFAGVKLYISFIGMLLCSGLEGVSILLLAPMLNVLGLFDSTSYQIPYISSLAAPLSHVSEDYRLPLLLALFVLLIMIKTYLDRVFAIMDARIEQGFYRQLQLEVYQGLMLSNWSFFLRKRKADFIHIATSELPRVNYGVYQSLNLFATFLFTIVQVGIAWMLSPSLTGGVLLCGILLALYSRTFVKKSRRLGEEATKLYQQYYAGMTDHLNGMKDIKSNGMEEKHISWFRSVCERIENNSIVFTRVQTTSGVYYKLASSLLLAGFIYMAYAVLKVEPAKLILISVIFSRLWPKFATLQSSWERLAQSLPAFTTLANLLKECEAAKELTLADLHLDDKAPRMTQGIECRGLYYRYGDNKTYALDNINLYIPANSMTAIVGKSGAGKSTLIDTLIGMVKPERGEVRIDGRPLISAEGESGNGNGSPFAFRQTVSYVSQEPFLFHATLRENLLIAAPDASEAQMWEALKFAASEEFVRRLPQGLDTELGDRGIRLSGGERQRIVLARAILRKPSVLILDEATSSLDSENEAHIQAALEKLKGSMTIIVIAHRLSTIRHVDQVLVLEQGRLIRQGGYQQLAAESDSVFGKLLSYQQTGYAAASVSSQ</sequence>
<evidence type="ECO:0000256" key="1">
    <source>
        <dbReference type="ARBA" id="ARBA00004651"/>
    </source>
</evidence>
<dbReference type="InterPro" id="IPR027417">
    <property type="entry name" value="P-loop_NTPase"/>
</dbReference>
<protein>
    <submittedName>
        <fullName evidence="13">ATP-binding cassette subfamily C protein</fullName>
    </submittedName>
</protein>
<feature type="domain" description="ABC transporter" evidence="11">
    <location>
        <begin position="359"/>
        <end position="603"/>
    </location>
</feature>
<dbReference type="GO" id="GO:0005886">
    <property type="term" value="C:plasma membrane"/>
    <property type="evidence" value="ECO:0007669"/>
    <property type="project" value="UniProtKB-SubCell"/>
</dbReference>
<dbReference type="PROSITE" id="PS50893">
    <property type="entry name" value="ABC_TRANSPORTER_2"/>
    <property type="match status" value="1"/>
</dbReference>
<evidence type="ECO:0000256" key="6">
    <source>
        <dbReference type="ARBA" id="ARBA00022807"/>
    </source>
</evidence>
<dbReference type="Gene3D" id="1.20.1560.10">
    <property type="entry name" value="ABC transporter type 1, transmembrane domain"/>
    <property type="match status" value="1"/>
</dbReference>
<dbReference type="Pfam" id="PF00005">
    <property type="entry name" value="ABC_tran"/>
    <property type="match status" value="1"/>
</dbReference>
<keyword evidence="4 10" id="KW-0812">Transmembrane</keyword>
<evidence type="ECO:0000313" key="14">
    <source>
        <dbReference type="Proteomes" id="UP000246635"/>
    </source>
</evidence>
<dbReference type="PANTHER" id="PTHR24221">
    <property type="entry name" value="ATP-BINDING CASSETTE SUB-FAMILY B"/>
    <property type="match status" value="1"/>
</dbReference>
<organism evidence="13 14">
    <name type="scientific">Paenibacillus cellulosilyticus</name>
    <dbReference type="NCBI Taxonomy" id="375489"/>
    <lineage>
        <taxon>Bacteria</taxon>
        <taxon>Bacillati</taxon>
        <taxon>Bacillota</taxon>
        <taxon>Bacilli</taxon>
        <taxon>Bacillales</taxon>
        <taxon>Paenibacillaceae</taxon>
        <taxon>Paenibacillus</taxon>
    </lineage>
</organism>
<feature type="transmembrane region" description="Helical" evidence="10">
    <location>
        <begin position="266"/>
        <end position="287"/>
    </location>
</feature>
<keyword evidence="14" id="KW-1185">Reference proteome</keyword>
<feature type="transmembrane region" description="Helical" evidence="10">
    <location>
        <begin position="157"/>
        <end position="176"/>
    </location>
</feature>
<keyword evidence="8 10" id="KW-1133">Transmembrane helix</keyword>
<feature type="domain" description="ABC transmembrane type-1" evidence="12">
    <location>
        <begin position="23"/>
        <end position="320"/>
    </location>
</feature>
<evidence type="ECO:0000259" key="11">
    <source>
        <dbReference type="PROSITE" id="PS50893"/>
    </source>
</evidence>
<dbReference type="Proteomes" id="UP000246635">
    <property type="component" value="Unassembled WGS sequence"/>
</dbReference>
<dbReference type="SUPFAM" id="SSF90123">
    <property type="entry name" value="ABC transporter transmembrane region"/>
    <property type="match status" value="1"/>
</dbReference>
<dbReference type="PANTHER" id="PTHR24221:SF654">
    <property type="entry name" value="ATP-BINDING CASSETTE SUB-FAMILY B MEMBER 6"/>
    <property type="match status" value="1"/>
</dbReference>
<keyword evidence="9 10" id="KW-0472">Membrane</keyword>
<feature type="transmembrane region" description="Helical" evidence="10">
    <location>
        <begin position="21"/>
        <end position="43"/>
    </location>
</feature>
<dbReference type="InterPro" id="IPR017871">
    <property type="entry name" value="ABC_transporter-like_CS"/>
</dbReference>
<dbReference type="SMART" id="SM00382">
    <property type="entry name" value="AAA"/>
    <property type="match status" value="1"/>
</dbReference>
<dbReference type="PROSITE" id="PS50929">
    <property type="entry name" value="ABC_TM1F"/>
    <property type="match status" value="1"/>
</dbReference>
<gene>
    <name evidence="13" type="ORF">DFQ01_14021</name>
</gene>
<dbReference type="GO" id="GO:0016887">
    <property type="term" value="F:ATP hydrolysis activity"/>
    <property type="evidence" value="ECO:0007669"/>
    <property type="project" value="InterPro"/>
</dbReference>
<evidence type="ECO:0000313" key="13">
    <source>
        <dbReference type="EMBL" id="PWV90638.1"/>
    </source>
</evidence>
<dbReference type="Gene3D" id="3.40.50.300">
    <property type="entry name" value="P-loop containing nucleotide triphosphate hydrolases"/>
    <property type="match status" value="1"/>
</dbReference>
<evidence type="ECO:0000259" key="12">
    <source>
        <dbReference type="PROSITE" id="PS50929"/>
    </source>
</evidence>
<dbReference type="FunFam" id="3.40.50.300:FF:000299">
    <property type="entry name" value="ABC transporter ATP-binding protein/permease"/>
    <property type="match status" value="1"/>
</dbReference>
<evidence type="ECO:0000256" key="8">
    <source>
        <dbReference type="ARBA" id="ARBA00022989"/>
    </source>
</evidence>
<dbReference type="InterPro" id="IPR036640">
    <property type="entry name" value="ABC1_TM_sf"/>
</dbReference>
<dbReference type="SUPFAM" id="SSF52540">
    <property type="entry name" value="P-loop containing nucleoside triphosphate hydrolases"/>
    <property type="match status" value="1"/>
</dbReference>
<dbReference type="OrthoDB" id="9770415at2"/>
<dbReference type="Pfam" id="PF00664">
    <property type="entry name" value="ABC_membrane"/>
    <property type="match status" value="1"/>
</dbReference>
<dbReference type="AlphaFoldDB" id="A0A2V2YGZ8"/>
<evidence type="ECO:0000256" key="10">
    <source>
        <dbReference type="SAM" id="Phobius"/>
    </source>
</evidence>
<dbReference type="InterPro" id="IPR011527">
    <property type="entry name" value="ABC1_TM_dom"/>
</dbReference>
<dbReference type="GO" id="GO:0008234">
    <property type="term" value="F:cysteine-type peptidase activity"/>
    <property type="evidence" value="ECO:0007669"/>
    <property type="project" value="UniProtKB-KW"/>
</dbReference>
<keyword evidence="6" id="KW-0788">Thiol protease</keyword>
<dbReference type="GO" id="GO:0034040">
    <property type="term" value="F:ATPase-coupled lipid transmembrane transporter activity"/>
    <property type="evidence" value="ECO:0007669"/>
    <property type="project" value="TreeGrafter"/>
</dbReference>
<keyword evidence="6" id="KW-0645">Protease</keyword>
<dbReference type="InterPro" id="IPR039421">
    <property type="entry name" value="Type_1_exporter"/>
</dbReference>
<dbReference type="PROSITE" id="PS00211">
    <property type="entry name" value="ABC_TRANSPORTER_1"/>
    <property type="match status" value="1"/>
</dbReference>
<name>A0A2V2YGZ8_9BACL</name>
<keyword evidence="6" id="KW-0378">Hydrolase</keyword>
<dbReference type="EMBL" id="QGTQ01000040">
    <property type="protein sequence ID" value="PWV90638.1"/>
    <property type="molecule type" value="Genomic_DNA"/>
</dbReference>
<comment type="caution">
    <text evidence="13">The sequence shown here is derived from an EMBL/GenBank/DDBJ whole genome shotgun (WGS) entry which is preliminary data.</text>
</comment>
<keyword evidence="7 13" id="KW-0067">ATP-binding</keyword>
<keyword evidence="5" id="KW-0547">Nucleotide-binding</keyword>
<evidence type="ECO:0000256" key="7">
    <source>
        <dbReference type="ARBA" id="ARBA00022840"/>
    </source>
</evidence>
<dbReference type="GO" id="GO:0005524">
    <property type="term" value="F:ATP binding"/>
    <property type="evidence" value="ECO:0007669"/>
    <property type="project" value="UniProtKB-KW"/>
</dbReference>
<comment type="subcellular location">
    <subcellularLocation>
        <location evidence="1">Cell membrane</location>
        <topology evidence="1">Multi-pass membrane protein</topology>
    </subcellularLocation>
</comment>
<feature type="transmembrane region" description="Helical" evidence="10">
    <location>
        <begin position="76"/>
        <end position="95"/>
    </location>
</feature>
<keyword evidence="3" id="KW-1003">Cell membrane</keyword>
<evidence type="ECO:0000256" key="4">
    <source>
        <dbReference type="ARBA" id="ARBA00022692"/>
    </source>
</evidence>
<evidence type="ECO:0000256" key="2">
    <source>
        <dbReference type="ARBA" id="ARBA00022448"/>
    </source>
</evidence>
<dbReference type="InterPro" id="IPR003593">
    <property type="entry name" value="AAA+_ATPase"/>
</dbReference>
<dbReference type="GO" id="GO:0140359">
    <property type="term" value="F:ABC-type transporter activity"/>
    <property type="evidence" value="ECO:0007669"/>
    <property type="project" value="InterPro"/>
</dbReference>